<dbReference type="Proteomes" id="UP000814243">
    <property type="component" value="Unassembled WGS sequence"/>
</dbReference>
<reference evidence="1" key="1">
    <citation type="journal article" date="2021" name="G3 (Bethesda)">
        <title>Genome and transcriptome analysis of the beet armyworm Spodoptera exigua reveals targets for pest control. .</title>
        <authorList>
            <person name="Simon S."/>
            <person name="Breeschoten T."/>
            <person name="Jansen H.J."/>
            <person name="Dirks R.P."/>
            <person name="Schranz M.E."/>
            <person name="Ros V.I.D."/>
        </authorList>
    </citation>
    <scope>NUCLEOTIDE SEQUENCE</scope>
    <source>
        <strain evidence="1">TB_SE_WUR_2020</strain>
    </source>
</reference>
<dbReference type="EMBL" id="JACEFF010000888">
    <property type="protein sequence ID" value="KAH9628909.1"/>
    <property type="molecule type" value="Genomic_DNA"/>
</dbReference>
<gene>
    <name evidence="1" type="ORF">HF086_006278</name>
</gene>
<evidence type="ECO:0000313" key="1">
    <source>
        <dbReference type="EMBL" id="KAH9628909.1"/>
    </source>
</evidence>
<dbReference type="AlphaFoldDB" id="A0A922S973"/>
<evidence type="ECO:0000313" key="2">
    <source>
        <dbReference type="Proteomes" id="UP000814243"/>
    </source>
</evidence>
<organism evidence="1 2">
    <name type="scientific">Spodoptera exigua</name>
    <name type="common">Beet armyworm</name>
    <name type="synonym">Noctua fulgens</name>
    <dbReference type="NCBI Taxonomy" id="7107"/>
    <lineage>
        <taxon>Eukaryota</taxon>
        <taxon>Metazoa</taxon>
        <taxon>Ecdysozoa</taxon>
        <taxon>Arthropoda</taxon>
        <taxon>Hexapoda</taxon>
        <taxon>Insecta</taxon>
        <taxon>Pterygota</taxon>
        <taxon>Neoptera</taxon>
        <taxon>Endopterygota</taxon>
        <taxon>Lepidoptera</taxon>
        <taxon>Glossata</taxon>
        <taxon>Ditrysia</taxon>
        <taxon>Noctuoidea</taxon>
        <taxon>Noctuidae</taxon>
        <taxon>Amphipyrinae</taxon>
        <taxon>Spodoptera</taxon>
    </lineage>
</organism>
<name>A0A922S973_SPOEX</name>
<protein>
    <submittedName>
        <fullName evidence="1">Uncharacterized protein</fullName>
    </submittedName>
</protein>
<proteinExistence type="predicted"/>
<comment type="caution">
    <text evidence="1">The sequence shown here is derived from an EMBL/GenBank/DDBJ whole genome shotgun (WGS) entry which is preliminary data.</text>
</comment>
<sequence length="137" mass="15901">MSLKRVLNDFHNKSDSQKITEFKMGDNIKVRYCNLKKQSLSESLPNCNTCKGRSCLTPFLCYERLKNPALNSRMGMEGSYTNASFCAQPDLQKRSNPLSFRIKNKKKSYQIPSLSYHRIKNPEWPIRPMSSNLDFNI</sequence>
<accession>A0A922S973</accession>